<dbReference type="AlphaFoldDB" id="C7P8D4"/>
<dbReference type="eggNOG" id="arCOG08243">
    <property type="taxonomic scope" value="Archaea"/>
</dbReference>
<evidence type="ECO:0000313" key="1">
    <source>
        <dbReference type="EMBL" id="ACV24816.1"/>
    </source>
</evidence>
<gene>
    <name evidence="1" type="ordered locus">Mefer_0998</name>
</gene>
<protein>
    <recommendedName>
        <fullName evidence="3">WYL domain-containing protein</fullName>
    </recommendedName>
</protein>
<name>C7P8D4_METFA</name>
<dbReference type="OrthoDB" id="145723at2157"/>
<dbReference type="Proteomes" id="UP000001495">
    <property type="component" value="Chromosome"/>
</dbReference>
<evidence type="ECO:0000313" key="2">
    <source>
        <dbReference type="Proteomes" id="UP000001495"/>
    </source>
</evidence>
<organism evidence="1 2">
    <name type="scientific">Methanocaldococcus fervens (strain DSM 4213 / JCM 15782 / AG86)</name>
    <name type="common">Methanococcus fervens</name>
    <dbReference type="NCBI Taxonomy" id="573064"/>
    <lineage>
        <taxon>Archaea</taxon>
        <taxon>Methanobacteriati</taxon>
        <taxon>Methanobacteriota</taxon>
        <taxon>Methanomada group</taxon>
        <taxon>Methanococci</taxon>
        <taxon>Methanococcales</taxon>
        <taxon>Methanocaldococcaceae</taxon>
        <taxon>Methanocaldococcus</taxon>
    </lineage>
</organism>
<dbReference type="RefSeq" id="WP_015791553.1">
    <property type="nucleotide sequence ID" value="NC_013156.1"/>
</dbReference>
<dbReference type="EMBL" id="CP001696">
    <property type="protein sequence ID" value="ACV24816.1"/>
    <property type="molecule type" value="Genomic_DNA"/>
</dbReference>
<evidence type="ECO:0008006" key="3">
    <source>
        <dbReference type="Google" id="ProtNLM"/>
    </source>
</evidence>
<sequence length="102" mass="12117">MDEIDEIICKAIKEMRRLKINYKGEDWRIIEPHCFGCDRKGNKKLRAYQVSGYSESGNSEGWKLFNVDEIRKIEPLNERFNEPRPKYNPYGDKHIPNVICKI</sequence>
<dbReference type="STRING" id="573064.Mefer_0998"/>
<proteinExistence type="predicted"/>
<dbReference type="HOGENOM" id="CLU_152989_0_0_2"/>
<reference evidence="1" key="1">
    <citation type="submission" date="2009-08" db="EMBL/GenBank/DDBJ databases">
        <title>Complete sequence of chromosome of Methanocaldococcus fervens AG86.</title>
        <authorList>
            <consortium name="US DOE Joint Genome Institute"/>
            <person name="Lucas S."/>
            <person name="Copeland A."/>
            <person name="Lapidus A."/>
            <person name="Glavina del Rio T."/>
            <person name="Tice H."/>
            <person name="Bruce D."/>
            <person name="Goodwin L."/>
            <person name="Pitluck S."/>
            <person name="Chertkov O."/>
            <person name="Detter J.C."/>
            <person name="Han C."/>
            <person name="Tapia R."/>
            <person name="Larimer F."/>
            <person name="Land M."/>
            <person name="Hauser L."/>
            <person name="Kyrpides N."/>
            <person name="Ovchinnikova G."/>
            <person name="Lupa-Sieprawska M."/>
            <person name="Whitman W.B."/>
        </authorList>
    </citation>
    <scope>NUCLEOTIDE SEQUENCE [LARGE SCALE GENOMIC DNA]</scope>
    <source>
        <strain evidence="1">AG86</strain>
    </source>
</reference>
<dbReference type="PROSITE" id="PS52050">
    <property type="entry name" value="WYL"/>
    <property type="match status" value="1"/>
</dbReference>
<dbReference type="GeneID" id="8365688"/>
<keyword evidence="2" id="KW-1185">Reference proteome</keyword>
<accession>C7P8D4</accession>
<dbReference type="KEGG" id="mfe:Mefer_0998"/>